<accession>A0A7R9QBT8</accession>
<feature type="signal peptide" evidence="4">
    <location>
        <begin position="1"/>
        <end position="18"/>
    </location>
</feature>
<dbReference type="InterPro" id="IPR014756">
    <property type="entry name" value="Ig_E-set"/>
</dbReference>
<feature type="domain" description="MD-2-related lipid-recognition" evidence="5">
    <location>
        <begin position="24"/>
        <end position="118"/>
    </location>
</feature>
<proteinExistence type="inferred from homology"/>
<evidence type="ECO:0000259" key="5">
    <source>
        <dbReference type="Pfam" id="PF02221"/>
    </source>
</evidence>
<dbReference type="InterPro" id="IPR003172">
    <property type="entry name" value="ML_dom"/>
</dbReference>
<evidence type="ECO:0000313" key="7">
    <source>
        <dbReference type="Proteomes" id="UP000759131"/>
    </source>
</evidence>
<evidence type="ECO:0000313" key="6">
    <source>
        <dbReference type="EMBL" id="CAD7639006.1"/>
    </source>
</evidence>
<evidence type="ECO:0000256" key="4">
    <source>
        <dbReference type="SAM" id="SignalP"/>
    </source>
</evidence>
<dbReference type="EMBL" id="OC876158">
    <property type="protein sequence ID" value="CAD7639006.1"/>
    <property type="molecule type" value="Genomic_DNA"/>
</dbReference>
<comment type="subcellular location">
    <subcellularLocation>
        <location evidence="1">Secreted</location>
    </subcellularLocation>
</comment>
<dbReference type="Gene3D" id="2.60.40.770">
    <property type="match status" value="1"/>
</dbReference>
<dbReference type="EMBL" id="CAJPIZ010021583">
    <property type="protein sequence ID" value="CAG2117678.1"/>
    <property type="molecule type" value="Genomic_DNA"/>
</dbReference>
<dbReference type="Proteomes" id="UP000759131">
    <property type="component" value="Unassembled WGS sequence"/>
</dbReference>
<dbReference type="FunFam" id="2.60.40.770:FF:000001">
    <property type="entry name" value="NPC intracellular cholesterol transporter 2"/>
    <property type="match status" value="1"/>
</dbReference>
<evidence type="ECO:0000256" key="3">
    <source>
        <dbReference type="ARBA" id="ARBA00022525"/>
    </source>
</evidence>
<gene>
    <name evidence="6" type="ORF">OSB1V03_LOCUS17631</name>
</gene>
<keyword evidence="3" id="KW-0964">Secreted</keyword>
<protein>
    <recommendedName>
        <fullName evidence="5">MD-2-related lipid-recognition domain-containing protein</fullName>
    </recommendedName>
</protein>
<feature type="chain" id="PRO_5035592814" description="MD-2-related lipid-recognition domain-containing protein" evidence="4">
    <location>
        <begin position="19"/>
        <end position="118"/>
    </location>
</feature>
<dbReference type="SUPFAM" id="SSF81296">
    <property type="entry name" value="E set domains"/>
    <property type="match status" value="1"/>
</dbReference>
<keyword evidence="4" id="KW-0732">Signal</keyword>
<dbReference type="OrthoDB" id="4937502at2759"/>
<reference evidence="6" key="1">
    <citation type="submission" date="2020-11" db="EMBL/GenBank/DDBJ databases">
        <authorList>
            <person name="Tran Van P."/>
        </authorList>
    </citation>
    <scope>NUCLEOTIDE SEQUENCE</scope>
</reference>
<evidence type="ECO:0000256" key="1">
    <source>
        <dbReference type="ARBA" id="ARBA00004613"/>
    </source>
</evidence>
<organism evidence="6">
    <name type="scientific">Medioppia subpectinata</name>
    <dbReference type="NCBI Taxonomy" id="1979941"/>
    <lineage>
        <taxon>Eukaryota</taxon>
        <taxon>Metazoa</taxon>
        <taxon>Ecdysozoa</taxon>
        <taxon>Arthropoda</taxon>
        <taxon>Chelicerata</taxon>
        <taxon>Arachnida</taxon>
        <taxon>Acari</taxon>
        <taxon>Acariformes</taxon>
        <taxon>Sarcoptiformes</taxon>
        <taxon>Oribatida</taxon>
        <taxon>Brachypylina</taxon>
        <taxon>Oppioidea</taxon>
        <taxon>Oppiidae</taxon>
        <taxon>Medioppia</taxon>
    </lineage>
</organism>
<evidence type="ECO:0000256" key="2">
    <source>
        <dbReference type="ARBA" id="ARBA00006370"/>
    </source>
</evidence>
<dbReference type="Pfam" id="PF02221">
    <property type="entry name" value="E1_DerP2_DerF2"/>
    <property type="match status" value="1"/>
</dbReference>
<sequence length="118" mass="13438">MFYLWMTIILVYIMAVECKPKIIPCSNHNRKQEVRVTPCTTNPCILTKGTTGTFEVVFEAPDDSQRLTAQMSAIIGGLRLPAPHFDRNVCNGYGVQCPVTRGQEYRYKYVMKVLAEYP</sequence>
<feature type="non-terminal residue" evidence="6">
    <location>
        <position position="1"/>
    </location>
</feature>
<dbReference type="GO" id="GO:0005576">
    <property type="term" value="C:extracellular region"/>
    <property type="evidence" value="ECO:0007669"/>
    <property type="project" value="UniProtKB-SubCell"/>
</dbReference>
<dbReference type="AlphaFoldDB" id="A0A7R9QBT8"/>
<name>A0A7R9QBT8_9ACAR</name>
<keyword evidence="7" id="KW-1185">Reference proteome</keyword>
<comment type="similarity">
    <text evidence="2">Belongs to the NPC2 family.</text>
</comment>